<evidence type="ECO:0000313" key="4">
    <source>
        <dbReference type="EMBL" id="GAA4932874.1"/>
    </source>
</evidence>
<dbReference type="InterPro" id="IPR019752">
    <property type="entry name" value="Pyrv/ketoisovalerate_OxRed_cat"/>
</dbReference>
<dbReference type="Pfam" id="PF01558">
    <property type="entry name" value="POR"/>
    <property type="match status" value="1"/>
</dbReference>
<dbReference type="Proteomes" id="UP001409585">
    <property type="component" value="Unassembled WGS sequence"/>
</dbReference>
<dbReference type="PANTHER" id="PTHR43854:SF1">
    <property type="entry name" value="INDOLEPYRUVATE OXIDOREDUCTASE SUBUNIT IORB"/>
    <property type="match status" value="1"/>
</dbReference>
<dbReference type="InterPro" id="IPR002869">
    <property type="entry name" value="Pyrv_flavodox_OxRed_cen"/>
</dbReference>
<organism evidence="4 5">
    <name type="scientific">Halioxenophilus aromaticivorans</name>
    <dbReference type="NCBI Taxonomy" id="1306992"/>
    <lineage>
        <taxon>Bacteria</taxon>
        <taxon>Pseudomonadati</taxon>
        <taxon>Pseudomonadota</taxon>
        <taxon>Gammaproteobacteria</taxon>
        <taxon>Alteromonadales</taxon>
        <taxon>Alteromonadaceae</taxon>
        <taxon>Halioxenophilus</taxon>
    </lineage>
</organism>
<accession>A0AAV3TZH3</accession>
<evidence type="ECO:0000256" key="1">
    <source>
        <dbReference type="ARBA" id="ARBA00023002"/>
    </source>
</evidence>
<reference evidence="5" key="1">
    <citation type="journal article" date="2019" name="Int. J. Syst. Evol. Microbiol.">
        <title>The Global Catalogue of Microorganisms (GCM) 10K type strain sequencing project: providing services to taxonomists for standard genome sequencing and annotation.</title>
        <authorList>
            <consortium name="The Broad Institute Genomics Platform"/>
            <consortium name="The Broad Institute Genome Sequencing Center for Infectious Disease"/>
            <person name="Wu L."/>
            <person name="Ma J."/>
        </authorList>
    </citation>
    <scope>NUCLEOTIDE SEQUENCE [LARGE SCALE GENOMIC DNA]</scope>
    <source>
        <strain evidence="5">JCM 19134</strain>
    </source>
</reference>
<protein>
    <submittedName>
        <fullName evidence="4">Indolepyruvate oxidoreductase subunit beta family protein</fullName>
    </submittedName>
</protein>
<dbReference type="Gene3D" id="3.40.920.10">
    <property type="entry name" value="Pyruvate-ferredoxin oxidoreductase, PFOR, domain III"/>
    <property type="match status" value="1"/>
</dbReference>
<dbReference type="EMBL" id="BAABLX010000006">
    <property type="protein sequence ID" value="GAA4932874.1"/>
    <property type="molecule type" value="Genomic_DNA"/>
</dbReference>
<keyword evidence="5" id="KW-1185">Reference proteome</keyword>
<dbReference type="InterPro" id="IPR052198">
    <property type="entry name" value="IorB_Oxidoreductase"/>
</dbReference>
<evidence type="ECO:0000259" key="3">
    <source>
        <dbReference type="Pfam" id="PF20169"/>
    </source>
</evidence>
<comment type="caution">
    <text evidence="4">The sequence shown here is derived from an EMBL/GenBank/DDBJ whole genome shotgun (WGS) entry which is preliminary data.</text>
</comment>
<name>A0AAV3TZH3_9ALTE</name>
<dbReference type="GO" id="GO:0016903">
    <property type="term" value="F:oxidoreductase activity, acting on the aldehyde or oxo group of donors"/>
    <property type="evidence" value="ECO:0007669"/>
    <property type="project" value="InterPro"/>
</dbReference>
<dbReference type="PANTHER" id="PTHR43854">
    <property type="entry name" value="INDOLEPYRUVATE OXIDOREDUCTASE SUBUNIT IORB"/>
    <property type="match status" value="1"/>
</dbReference>
<dbReference type="InterPro" id="IPR046667">
    <property type="entry name" value="DUF6537"/>
</dbReference>
<feature type="domain" description="Pyruvate/ketoisovalerate oxidoreductase catalytic" evidence="2">
    <location>
        <begin position="18"/>
        <end position="209"/>
    </location>
</feature>
<dbReference type="Pfam" id="PF20169">
    <property type="entry name" value="DUF6537"/>
    <property type="match status" value="1"/>
</dbReference>
<gene>
    <name evidence="4" type="ORF">GCM10025791_06850</name>
</gene>
<evidence type="ECO:0000313" key="5">
    <source>
        <dbReference type="Proteomes" id="UP001409585"/>
    </source>
</evidence>
<dbReference type="AlphaFoldDB" id="A0AAV3TZH3"/>
<keyword evidence="1" id="KW-0560">Oxidoreductase</keyword>
<dbReference type="RefSeq" id="WP_345417094.1">
    <property type="nucleotide sequence ID" value="NZ_AP031496.1"/>
</dbReference>
<sequence>MQSKSSIQPITIAISAMGGQGGGVLSNWLRYVAEHNGYVAQSTSVPGVAQRTGATIYYLEIFAKSDIASADRPPVLGLSPTPGNIDVLIAAELVEAGRSIQRGFVSEDKTTLIATTHRSYTVIEKSAPGNGRVDSAGLIEACHSRAKRCIAFDMESIAKECRSVISSVLLGAVAGSGCLPFTREAFEAAIKAQGVAVDTNLLAFSVAYERASRKECDYPHDGVAVAPHLPSQINSVAGQKLLDRIKSDFPEASQPWVWEGVKQVADYQDVAYANKYLDRLLSLRISESEYAGAELLSSCAKQLALWMCFQDTIQVARQKIGKRHFNDIRTEVKAQAGQLVYPVEYLHPRIEEICDTLPPSFARVVAKTSWLRKFIDNRFCQGKKVHSGTVMGYCFLWGIASLTWLRPLSVRFQREEDNIEHWMQLVAVKATENPNLALVLAKLPNLIKGYGDSHERGSNRYRTIIELVERHPGIGRVTVESLLRTARDAESDKTFAAVVKTVEMGLAEADSDQVRVA</sequence>
<dbReference type="NCBIfam" id="NF006179">
    <property type="entry name" value="PRK08312.1"/>
    <property type="match status" value="1"/>
</dbReference>
<proteinExistence type="predicted"/>
<feature type="domain" description="DUF6537" evidence="3">
    <location>
        <begin position="255"/>
        <end position="466"/>
    </location>
</feature>
<evidence type="ECO:0000259" key="2">
    <source>
        <dbReference type="Pfam" id="PF01558"/>
    </source>
</evidence>